<dbReference type="PROSITE" id="PS01124">
    <property type="entry name" value="HTH_ARAC_FAMILY_2"/>
    <property type="match status" value="1"/>
</dbReference>
<dbReference type="GO" id="GO:0043565">
    <property type="term" value="F:sequence-specific DNA binding"/>
    <property type="evidence" value="ECO:0007669"/>
    <property type="project" value="InterPro"/>
</dbReference>
<dbReference type="RefSeq" id="WP_019470003.1">
    <property type="nucleotide sequence ID" value="NZ_LAKJ01000002.1"/>
</dbReference>
<dbReference type="SMART" id="SM00342">
    <property type="entry name" value="HTH_ARAC"/>
    <property type="match status" value="1"/>
</dbReference>
<dbReference type="Gene3D" id="3.20.20.80">
    <property type="entry name" value="Glycosidases"/>
    <property type="match status" value="1"/>
</dbReference>
<dbReference type="SUPFAM" id="SSF51011">
    <property type="entry name" value="Glycosyl hydrolase domain"/>
    <property type="match status" value="1"/>
</dbReference>
<reference evidence="5 6" key="1">
    <citation type="submission" date="2015-03" db="EMBL/GenBank/DDBJ databases">
        <title>Genome Assembly of Staphylococcus cohnii subsp. cohnii strain G22B2.</title>
        <authorList>
            <person name="Nair G."/>
            <person name="Kaur G."/>
            <person name="Khatri I."/>
            <person name="Singh N.K."/>
            <person name="Sathyabama S."/>
            <person name="Maurya S.K."/>
            <person name="Subramanian S."/>
            <person name="Agrewala J.N."/>
            <person name="Mayilraj S."/>
        </authorList>
    </citation>
    <scope>NUCLEOTIDE SEQUENCE [LARGE SCALE GENOMIC DNA]</scope>
    <source>
        <strain evidence="5 6">G22B2</strain>
    </source>
</reference>
<feature type="domain" description="HTH araC/xylS-type" evidence="4">
    <location>
        <begin position="160"/>
        <end position="258"/>
    </location>
</feature>
<dbReference type="PANTHER" id="PTHR43280">
    <property type="entry name" value="ARAC-FAMILY TRANSCRIPTIONAL REGULATOR"/>
    <property type="match status" value="1"/>
</dbReference>
<accession>A0A0M2P5A5</accession>
<evidence type="ECO:0000256" key="1">
    <source>
        <dbReference type="ARBA" id="ARBA00023015"/>
    </source>
</evidence>
<sequence>MEKFYNIEFNHNNNSVFNFNDGVRIVLVLKNKLKFVSGTSSHKFQAGDVFIINHRERYRLIEEEDTLYTAIHLKESYLKQYISDYNDKIYILNPQTLQKVIYQQILNVVAKIGIVYIRKGKFYRLYMEQPLIDLMFMIVRYLPAYENINHEHDVNDHRLDFVCKYIERNFTKPITLSEVAEKVHLSHTYLSKLFTKHMGIGFNHYVNHIRIEHCKNDLVQTNDAITHIALKNGFSNSNMLLKYFKLDTKLTPSQYRKRYQVGDIVDTAKTTVESENYQMYLYYLNAYIQQTLGTMIQSPYNQKVIDITLNYNQTHDLSDYDHVIQIGSLDTLLFQRYRKQLIEVQQFLGLDHVLVKDPILKGYIENKIIESDELIPTIHPYMKVDECLSFLFEHHIGLGIEIDPPTLTSQLVQYINELRFLLEHIYNTVPDRKEFKLVIYLKGKKANVLLKIIRLFKEYFEYTQIILNTDITDVNELATAKQILDNSSESVNSIAFSANQNDIINFNSIESKQYDLAKRHIIEQYNKITDAFNIKGKDVSIVLLNWNTLTGNTSLTNGEYFRAGIIFEQLIDMNHQINAIGYWLNHELHHQYNSNEITSELNGIDLYHQFDGKRPAFFTSMFFKKLFNQVLFKNEDCMVVGQNDHFQIVVWDAEHYNPYFTTNEQIDYLSHKEYQLNISNVTTGSYKIKHLTLDRNNGALYQVWQQYNTQHGMDTETINYVNRVSYPKLDVSEVDVVDTISYHLKLQTNAIQIIEYKKYF</sequence>
<dbReference type="Gene3D" id="1.10.10.60">
    <property type="entry name" value="Homeodomain-like"/>
    <property type="match status" value="2"/>
</dbReference>
<evidence type="ECO:0000313" key="5">
    <source>
        <dbReference type="EMBL" id="KKI65430.1"/>
    </source>
</evidence>
<dbReference type="Pfam" id="PF12833">
    <property type="entry name" value="HTH_18"/>
    <property type="match status" value="1"/>
</dbReference>
<dbReference type="NCBIfam" id="NF047455">
    <property type="entry name" value="TF_Staph_AryK"/>
    <property type="match status" value="1"/>
</dbReference>
<dbReference type="PANTHER" id="PTHR43280:SF28">
    <property type="entry name" value="HTH-TYPE TRANSCRIPTIONAL ACTIVATOR RHAS"/>
    <property type="match status" value="1"/>
</dbReference>
<dbReference type="InterPro" id="IPR018060">
    <property type="entry name" value="HTH_AraC"/>
</dbReference>
<dbReference type="AlphaFoldDB" id="A0A0M2P5A5"/>
<dbReference type="PATRIC" id="fig|74704.6.peg.1422"/>
<dbReference type="EMBL" id="LAKJ01000002">
    <property type="protein sequence ID" value="KKI65430.1"/>
    <property type="molecule type" value="Genomic_DNA"/>
</dbReference>
<dbReference type="Proteomes" id="UP000034455">
    <property type="component" value="Unassembled WGS sequence"/>
</dbReference>
<evidence type="ECO:0000313" key="6">
    <source>
        <dbReference type="Proteomes" id="UP000034455"/>
    </source>
</evidence>
<keyword evidence="1" id="KW-0805">Transcription regulation</keyword>
<comment type="caution">
    <text evidence="5">The sequence shown here is derived from an EMBL/GenBank/DDBJ whole genome shotgun (WGS) entry which is preliminary data.</text>
</comment>
<dbReference type="GO" id="GO:0003700">
    <property type="term" value="F:DNA-binding transcription factor activity"/>
    <property type="evidence" value="ECO:0007669"/>
    <property type="project" value="InterPro"/>
</dbReference>
<evidence type="ECO:0000256" key="3">
    <source>
        <dbReference type="ARBA" id="ARBA00023163"/>
    </source>
</evidence>
<evidence type="ECO:0000256" key="2">
    <source>
        <dbReference type="ARBA" id="ARBA00023125"/>
    </source>
</evidence>
<dbReference type="Gene3D" id="2.60.40.1500">
    <property type="entry name" value="Glycosyl hydrolase domain, family 39"/>
    <property type="match status" value="1"/>
</dbReference>
<keyword evidence="3" id="KW-0804">Transcription</keyword>
<name>A0A0M2P5A5_STACC</name>
<dbReference type="SUPFAM" id="SSF46689">
    <property type="entry name" value="Homeodomain-like"/>
    <property type="match status" value="2"/>
</dbReference>
<gene>
    <name evidence="5" type="ORF">UF66_1387</name>
</gene>
<evidence type="ECO:0000259" key="4">
    <source>
        <dbReference type="PROSITE" id="PS01124"/>
    </source>
</evidence>
<organism evidence="5 6">
    <name type="scientific">Staphylococcus cohnii subsp. cohnii</name>
    <dbReference type="NCBI Taxonomy" id="74704"/>
    <lineage>
        <taxon>Bacteria</taxon>
        <taxon>Bacillati</taxon>
        <taxon>Bacillota</taxon>
        <taxon>Bacilli</taxon>
        <taxon>Bacillales</taxon>
        <taxon>Staphylococcaceae</taxon>
        <taxon>Staphylococcus</taxon>
        <taxon>Staphylococcus cohnii species complex</taxon>
    </lineage>
</organism>
<protein>
    <submittedName>
        <fullName evidence="5">Transcriptional regulator, AraC family</fullName>
    </submittedName>
</protein>
<dbReference type="InterPro" id="IPR009057">
    <property type="entry name" value="Homeodomain-like_sf"/>
</dbReference>
<keyword evidence="2" id="KW-0238">DNA-binding</keyword>
<proteinExistence type="predicted"/>